<protein>
    <recommendedName>
        <fullName evidence="4">Lipoprotein</fullName>
    </recommendedName>
</protein>
<reference evidence="3" key="1">
    <citation type="submission" date="2016-10" db="EMBL/GenBank/DDBJ databases">
        <authorList>
            <person name="Varghese N."/>
            <person name="Submissions S."/>
        </authorList>
    </citation>
    <scope>NUCLEOTIDE SEQUENCE [LARGE SCALE GENOMIC DNA]</scope>
    <source>
        <strain evidence="3">CGMCC 4.6825</strain>
    </source>
</reference>
<organism evidence="2 3">
    <name type="scientific">Streptomyces qinglanensis</name>
    <dbReference type="NCBI Taxonomy" id="943816"/>
    <lineage>
        <taxon>Bacteria</taxon>
        <taxon>Bacillati</taxon>
        <taxon>Actinomycetota</taxon>
        <taxon>Actinomycetes</taxon>
        <taxon>Kitasatosporales</taxon>
        <taxon>Streptomycetaceae</taxon>
        <taxon>Streptomyces</taxon>
    </lineage>
</organism>
<name>A0A1H9TH33_9ACTN</name>
<evidence type="ECO:0008006" key="4">
    <source>
        <dbReference type="Google" id="ProtNLM"/>
    </source>
</evidence>
<feature type="region of interest" description="Disordered" evidence="1">
    <location>
        <begin position="27"/>
        <end position="50"/>
    </location>
</feature>
<dbReference type="STRING" id="943816.AN217_18110"/>
<accession>A0A1H9TH33</accession>
<dbReference type="PROSITE" id="PS51257">
    <property type="entry name" value="PROKAR_LIPOPROTEIN"/>
    <property type="match status" value="1"/>
</dbReference>
<proteinExistence type="predicted"/>
<evidence type="ECO:0000256" key="1">
    <source>
        <dbReference type="SAM" id="MobiDB-lite"/>
    </source>
</evidence>
<sequence>MRGTVAGATLVMVCALVTGCGGGSDGGEADGGGAAAKGEQKQSWGPPETHQVTLRVEGSGSSQIGWAAGDSHFETATLPWKHEDQVTLEGAELENGVQLYVTPQAVKGADGSFVFPACVLEVDGKTVDKNAGGESSQGCKYTLKGS</sequence>
<gene>
    <name evidence="2" type="ORF">SAMN05421870_106135</name>
</gene>
<evidence type="ECO:0000313" key="3">
    <source>
        <dbReference type="Proteomes" id="UP000182841"/>
    </source>
</evidence>
<dbReference type="Proteomes" id="UP000182841">
    <property type="component" value="Unassembled WGS sequence"/>
</dbReference>
<dbReference type="AlphaFoldDB" id="A0A1H9TH33"/>
<keyword evidence="3" id="KW-1185">Reference proteome</keyword>
<evidence type="ECO:0000313" key="2">
    <source>
        <dbReference type="EMBL" id="SER96396.1"/>
    </source>
</evidence>
<dbReference type="EMBL" id="FOGO01000006">
    <property type="protein sequence ID" value="SER96396.1"/>
    <property type="molecule type" value="Genomic_DNA"/>
</dbReference>